<reference evidence="2 3" key="1">
    <citation type="submission" date="2019-05" db="EMBL/GenBank/DDBJ databases">
        <title>Marinobacter panjinensis sp. nov., a moderately halophilic bacterium isolated from sea tidal flat environment.</title>
        <authorList>
            <person name="Yang W."/>
            <person name="An M."/>
            <person name="He W."/>
            <person name="Luo X."/>
            <person name="Zhu L."/>
            <person name="Chen G."/>
            <person name="Zhang Y."/>
            <person name="Wang Y."/>
        </authorList>
    </citation>
    <scope>NUCLEOTIDE SEQUENCE [LARGE SCALE GENOMIC DNA]</scope>
    <source>
        <strain evidence="2 3">PJ-16</strain>
    </source>
</reference>
<dbReference type="AlphaFoldDB" id="A0A4U6R7L4"/>
<evidence type="ECO:0000313" key="3">
    <source>
        <dbReference type="Proteomes" id="UP000308488"/>
    </source>
</evidence>
<proteinExistence type="predicted"/>
<feature type="compositionally biased region" description="Basic and acidic residues" evidence="1">
    <location>
        <begin position="283"/>
        <end position="295"/>
    </location>
</feature>
<dbReference type="EMBL" id="SZYH01000001">
    <property type="protein sequence ID" value="TKV68912.1"/>
    <property type="molecule type" value="Genomic_DNA"/>
</dbReference>
<dbReference type="RefSeq" id="WP_137436529.1">
    <property type="nucleotide sequence ID" value="NZ_JANRHC010000002.1"/>
</dbReference>
<dbReference type="OrthoDB" id="7068794at2"/>
<gene>
    <name evidence="2" type="ORF">FDP08_12835</name>
</gene>
<keyword evidence="3" id="KW-1185">Reference proteome</keyword>
<name>A0A4U6R7L4_9GAMM</name>
<organism evidence="2 3">
    <name type="scientific">Marinobacter panjinensis</name>
    <dbReference type="NCBI Taxonomy" id="2576384"/>
    <lineage>
        <taxon>Bacteria</taxon>
        <taxon>Pseudomonadati</taxon>
        <taxon>Pseudomonadota</taxon>
        <taxon>Gammaproteobacteria</taxon>
        <taxon>Pseudomonadales</taxon>
        <taxon>Marinobacteraceae</taxon>
        <taxon>Marinobacter</taxon>
    </lineage>
</organism>
<protein>
    <submittedName>
        <fullName evidence="2">Uncharacterized protein</fullName>
    </submittedName>
</protein>
<dbReference type="Proteomes" id="UP000308488">
    <property type="component" value="Unassembled WGS sequence"/>
</dbReference>
<feature type="region of interest" description="Disordered" evidence="1">
    <location>
        <begin position="271"/>
        <end position="295"/>
    </location>
</feature>
<accession>A0A4U6R7L4</accession>
<sequence length="295" mass="35165">MPKKKNWTEQEDNYLRDNFCLTNEQLSSDLGVSTTLIRRRYSELGIERPTGKNALARARNLIYRENCKGLVPDDWYELPSTRADSKEAGEGFYWDGQRCTRSGHLSKRKTSSGGCWDCEYGDHKDKLETSPEFREKRLHSFRNWYNENREDYLDRQKDRKNSDQSREWYREYEKRRRQEDIDWRISKSLRDRLYKAVSRDSKSESAVSLIGCSISELKEHLSSQFDADMSWENYGEWHIDHVRPCVSFDLSDPEQQKDCFNYRNLQPMWGDENRSKGGVWEGYDPRARSRSQKLD</sequence>
<comment type="caution">
    <text evidence="2">The sequence shown here is derived from an EMBL/GenBank/DDBJ whole genome shotgun (WGS) entry which is preliminary data.</text>
</comment>
<evidence type="ECO:0000313" key="2">
    <source>
        <dbReference type="EMBL" id="TKV68912.1"/>
    </source>
</evidence>
<evidence type="ECO:0000256" key="1">
    <source>
        <dbReference type="SAM" id="MobiDB-lite"/>
    </source>
</evidence>